<feature type="domain" description="Histidine kinase/HSP90-like ATPase" evidence="10">
    <location>
        <begin position="280"/>
        <end position="371"/>
    </location>
</feature>
<organism evidence="11 12">
    <name type="scientific">Actinoplanes couchii</name>
    <dbReference type="NCBI Taxonomy" id="403638"/>
    <lineage>
        <taxon>Bacteria</taxon>
        <taxon>Bacillati</taxon>
        <taxon>Actinomycetota</taxon>
        <taxon>Actinomycetes</taxon>
        <taxon>Micromonosporales</taxon>
        <taxon>Micromonosporaceae</taxon>
        <taxon>Actinoplanes</taxon>
    </lineage>
</organism>
<dbReference type="Pfam" id="PF23539">
    <property type="entry name" value="DUF7134"/>
    <property type="match status" value="1"/>
</dbReference>
<dbReference type="Gene3D" id="3.30.565.10">
    <property type="entry name" value="Histidine kinase-like ATPase, C-terminal domain"/>
    <property type="match status" value="1"/>
</dbReference>
<evidence type="ECO:0000256" key="7">
    <source>
        <dbReference type="ARBA" id="ARBA00022840"/>
    </source>
</evidence>
<dbReference type="RefSeq" id="WP_203804875.1">
    <property type="nucleotide sequence ID" value="NZ_BAAAQE010000094.1"/>
</dbReference>
<keyword evidence="8" id="KW-0902">Two-component regulatory system</keyword>
<dbReference type="InterPro" id="IPR050482">
    <property type="entry name" value="Sensor_HK_TwoCompSys"/>
</dbReference>
<evidence type="ECO:0000256" key="1">
    <source>
        <dbReference type="ARBA" id="ARBA00000085"/>
    </source>
</evidence>
<keyword evidence="6 11" id="KW-0418">Kinase</keyword>
<dbReference type="InterPro" id="IPR036890">
    <property type="entry name" value="HATPase_C_sf"/>
</dbReference>
<dbReference type="PANTHER" id="PTHR24421">
    <property type="entry name" value="NITRATE/NITRITE SENSOR PROTEIN NARX-RELATED"/>
    <property type="match status" value="1"/>
</dbReference>
<evidence type="ECO:0000256" key="5">
    <source>
        <dbReference type="ARBA" id="ARBA00022741"/>
    </source>
</evidence>
<keyword evidence="4" id="KW-0808">Transferase</keyword>
<keyword evidence="12" id="KW-1185">Reference proteome</keyword>
<dbReference type="InterPro" id="IPR055558">
    <property type="entry name" value="DUF7134"/>
</dbReference>
<evidence type="ECO:0000256" key="8">
    <source>
        <dbReference type="ARBA" id="ARBA00023012"/>
    </source>
</evidence>
<evidence type="ECO:0000256" key="9">
    <source>
        <dbReference type="SAM" id="Phobius"/>
    </source>
</evidence>
<evidence type="ECO:0000256" key="6">
    <source>
        <dbReference type="ARBA" id="ARBA00022777"/>
    </source>
</evidence>
<feature type="transmembrane region" description="Helical" evidence="9">
    <location>
        <begin position="28"/>
        <end position="45"/>
    </location>
</feature>
<dbReference type="PANTHER" id="PTHR24421:SF10">
    <property type="entry name" value="NITRATE_NITRITE SENSOR PROTEIN NARQ"/>
    <property type="match status" value="1"/>
</dbReference>
<evidence type="ECO:0000256" key="4">
    <source>
        <dbReference type="ARBA" id="ARBA00022679"/>
    </source>
</evidence>
<accession>A0ABQ3XKU4</accession>
<keyword evidence="9" id="KW-0472">Membrane</keyword>
<keyword evidence="3" id="KW-0597">Phosphoprotein</keyword>
<dbReference type="EMBL" id="BOMG01000094">
    <property type="protein sequence ID" value="GID59120.1"/>
    <property type="molecule type" value="Genomic_DNA"/>
</dbReference>
<evidence type="ECO:0000313" key="12">
    <source>
        <dbReference type="Proteomes" id="UP000612282"/>
    </source>
</evidence>
<dbReference type="Gene3D" id="1.20.5.1930">
    <property type="match status" value="1"/>
</dbReference>
<comment type="caution">
    <text evidence="11">The sequence shown here is derived from an EMBL/GenBank/DDBJ whole genome shotgun (WGS) entry which is preliminary data.</text>
</comment>
<evidence type="ECO:0000313" key="11">
    <source>
        <dbReference type="EMBL" id="GID59120.1"/>
    </source>
</evidence>
<proteinExistence type="predicted"/>
<dbReference type="SMART" id="SM00387">
    <property type="entry name" value="HATPase_c"/>
    <property type="match status" value="1"/>
</dbReference>
<dbReference type="Proteomes" id="UP000612282">
    <property type="component" value="Unassembled WGS sequence"/>
</dbReference>
<dbReference type="GO" id="GO:0016301">
    <property type="term" value="F:kinase activity"/>
    <property type="evidence" value="ECO:0007669"/>
    <property type="project" value="UniProtKB-KW"/>
</dbReference>
<keyword evidence="5" id="KW-0547">Nucleotide-binding</keyword>
<dbReference type="SUPFAM" id="SSF55874">
    <property type="entry name" value="ATPase domain of HSP90 chaperone/DNA topoisomerase II/histidine kinase"/>
    <property type="match status" value="1"/>
</dbReference>
<dbReference type="EC" id="2.7.13.3" evidence="2"/>
<dbReference type="Pfam" id="PF07730">
    <property type="entry name" value="HisKA_3"/>
    <property type="match status" value="1"/>
</dbReference>
<protein>
    <recommendedName>
        <fullName evidence="2">histidine kinase</fullName>
        <ecNumber evidence="2">2.7.13.3</ecNumber>
    </recommendedName>
</protein>
<keyword evidence="7" id="KW-0067">ATP-binding</keyword>
<dbReference type="InterPro" id="IPR003594">
    <property type="entry name" value="HATPase_dom"/>
</dbReference>
<dbReference type="CDD" id="cd16917">
    <property type="entry name" value="HATPase_UhpB-NarQ-NarX-like"/>
    <property type="match status" value="1"/>
</dbReference>
<evidence type="ECO:0000256" key="3">
    <source>
        <dbReference type="ARBA" id="ARBA00022553"/>
    </source>
</evidence>
<dbReference type="Pfam" id="PF02518">
    <property type="entry name" value="HATPase_c"/>
    <property type="match status" value="1"/>
</dbReference>
<keyword evidence="9" id="KW-1133">Transmembrane helix</keyword>
<sequence>MTNVAVAGLVLVLMGADTAWNGAGTPEPDVAAVVLVVLSAVALLFRRRQPIVVAVLCGALLTVLFVLGHRGELLNLAALVGLYTLVRYGDRRHTVVAGTVGILWSALLGWFAEGRGSAPVPEILLPLVAVLIAEVVRGREALAREYADRERRAVADRLATERRTVADRLATERRAAAGRLTAERLRIAREVHDVVAHTLTGVNVQIGVAVAAFDRRPETARDALDQARAAGRDALRELRATVTLLRDPGLDGLPELARSAGSAGVEVTLHCDVPAVCPAPAQLAAYRIVQEALTNVIRHSGATAATVSVTTGDDGTVFVEVIDNGRGPGRAGEGFGLRGMAERAAAVGGTTTSGPAAGGGFRVTATLPPVLRFDDGPRPVPAGGA</sequence>
<comment type="catalytic activity">
    <reaction evidence="1">
        <text>ATP + protein L-histidine = ADP + protein N-phospho-L-histidine.</text>
        <dbReference type="EC" id="2.7.13.3"/>
    </reaction>
</comment>
<evidence type="ECO:0000259" key="10">
    <source>
        <dbReference type="SMART" id="SM00387"/>
    </source>
</evidence>
<keyword evidence="9" id="KW-0812">Transmembrane</keyword>
<feature type="transmembrane region" description="Helical" evidence="9">
    <location>
        <begin position="50"/>
        <end position="67"/>
    </location>
</feature>
<dbReference type="InterPro" id="IPR011712">
    <property type="entry name" value="Sig_transdc_His_kin_sub3_dim/P"/>
</dbReference>
<gene>
    <name evidence="11" type="ORF">Aco03nite_075240</name>
</gene>
<reference evidence="11 12" key="1">
    <citation type="submission" date="2021-01" db="EMBL/GenBank/DDBJ databases">
        <title>Whole genome shotgun sequence of Actinoplanes couchii NBRC 106145.</title>
        <authorList>
            <person name="Komaki H."/>
            <person name="Tamura T."/>
        </authorList>
    </citation>
    <scope>NUCLEOTIDE SEQUENCE [LARGE SCALE GENOMIC DNA]</scope>
    <source>
        <strain evidence="11 12">NBRC 106145</strain>
    </source>
</reference>
<evidence type="ECO:0000256" key="2">
    <source>
        <dbReference type="ARBA" id="ARBA00012438"/>
    </source>
</evidence>
<name>A0ABQ3XKU4_9ACTN</name>